<sequence>MKRKALMRQMGKQTQAYLLLDSPPEEKVWGEVFAFVAPKIIGGKTAPSPVGELGMIEMTQALELIDVHYEQVGL</sequence>
<organism evidence="1 2">
    <name type="scientific">Ilex paraguariensis</name>
    <name type="common">yerba mate</name>
    <dbReference type="NCBI Taxonomy" id="185542"/>
    <lineage>
        <taxon>Eukaryota</taxon>
        <taxon>Viridiplantae</taxon>
        <taxon>Streptophyta</taxon>
        <taxon>Embryophyta</taxon>
        <taxon>Tracheophyta</taxon>
        <taxon>Spermatophyta</taxon>
        <taxon>Magnoliopsida</taxon>
        <taxon>eudicotyledons</taxon>
        <taxon>Gunneridae</taxon>
        <taxon>Pentapetalae</taxon>
        <taxon>asterids</taxon>
        <taxon>campanulids</taxon>
        <taxon>Aquifoliales</taxon>
        <taxon>Aquifoliaceae</taxon>
        <taxon>Ilex</taxon>
    </lineage>
</organism>
<dbReference type="Gene3D" id="3.40.430.10">
    <property type="entry name" value="Dihydrofolate Reductase, subunit A"/>
    <property type="match status" value="1"/>
</dbReference>
<evidence type="ECO:0000313" key="1">
    <source>
        <dbReference type="EMBL" id="CAK9164486.1"/>
    </source>
</evidence>
<dbReference type="Proteomes" id="UP001642360">
    <property type="component" value="Unassembled WGS sequence"/>
</dbReference>
<evidence type="ECO:0008006" key="3">
    <source>
        <dbReference type="Google" id="ProtNLM"/>
    </source>
</evidence>
<reference evidence="1 2" key="1">
    <citation type="submission" date="2024-02" db="EMBL/GenBank/DDBJ databases">
        <authorList>
            <person name="Vignale AGUSTIN F."/>
            <person name="Sosa J E."/>
            <person name="Modenutti C."/>
        </authorList>
    </citation>
    <scope>NUCLEOTIDE SEQUENCE [LARGE SCALE GENOMIC DNA]</scope>
</reference>
<dbReference type="AlphaFoldDB" id="A0ABC8T8S4"/>
<accession>A0ABC8T8S4</accession>
<comment type="caution">
    <text evidence="1">The sequence shown here is derived from an EMBL/GenBank/DDBJ whole genome shotgun (WGS) entry which is preliminary data.</text>
</comment>
<dbReference type="SUPFAM" id="SSF53597">
    <property type="entry name" value="Dihydrofolate reductase-like"/>
    <property type="match status" value="1"/>
</dbReference>
<protein>
    <recommendedName>
        <fullName evidence="3">DUF2384 domain-containing protein</fullName>
    </recommendedName>
</protein>
<dbReference type="EMBL" id="CAUOFW020004214">
    <property type="protein sequence ID" value="CAK9164486.1"/>
    <property type="molecule type" value="Genomic_DNA"/>
</dbReference>
<evidence type="ECO:0000313" key="2">
    <source>
        <dbReference type="Proteomes" id="UP001642360"/>
    </source>
</evidence>
<dbReference type="InterPro" id="IPR024072">
    <property type="entry name" value="DHFR-like_dom_sf"/>
</dbReference>
<keyword evidence="2" id="KW-1185">Reference proteome</keyword>
<proteinExistence type="predicted"/>
<name>A0ABC8T8S4_9AQUA</name>
<gene>
    <name evidence="1" type="ORF">ILEXP_LOCUS33605</name>
</gene>